<dbReference type="Proteomes" id="UP001642409">
    <property type="component" value="Unassembled WGS sequence"/>
</dbReference>
<dbReference type="EMBL" id="CATOUU010000983">
    <property type="protein sequence ID" value="CAI9964987.1"/>
    <property type="molecule type" value="Genomic_DNA"/>
</dbReference>
<protein>
    <submittedName>
        <fullName evidence="3">Hypothetical_protein</fullName>
    </submittedName>
</protein>
<accession>A0AA86PIM7</accession>
<gene>
    <name evidence="1" type="ORF">HINF_LOCUS26756</name>
    <name evidence="3" type="ORF">HINF_LOCUS28519</name>
    <name evidence="4" type="ORF">HINF_LOCUS28835</name>
    <name evidence="5" type="ORF">HINF_LOCUS29619</name>
    <name evidence="2" type="ORF">HINF_LOCUS52632</name>
</gene>
<sequence>MDSFARGNLQLIRAQIGHSTRPQRPDWTNVIAQLPVPIKQPRQLKCAITVNQTVTQRSRHYEFGNITSAFEIPQQYPHYGFVLVNEQNEPVTDQQNSLGFDELQRYEQQNLQLQIPLKKITIVHRDIDYLGWETSPFTPQPAIQIKAPFSALIRPQIMCREPFSPQYHIQSMYRHIALDTPGTLGLRMDCDNFSHIDEPPLQERNFDRPPKMPKK</sequence>
<keyword evidence="6" id="KW-1185">Reference proteome</keyword>
<reference evidence="1" key="1">
    <citation type="submission" date="2023-06" db="EMBL/GenBank/DDBJ databases">
        <authorList>
            <person name="Kurt Z."/>
        </authorList>
    </citation>
    <scope>NUCLEOTIDE SEQUENCE</scope>
</reference>
<evidence type="ECO:0000313" key="2">
    <source>
        <dbReference type="EMBL" id="CAI9964987.1"/>
    </source>
</evidence>
<evidence type="ECO:0000313" key="1">
    <source>
        <dbReference type="EMBL" id="CAI9939111.1"/>
    </source>
</evidence>
<name>A0AA86PIM7_9EUKA</name>
<evidence type="ECO:0000313" key="4">
    <source>
        <dbReference type="EMBL" id="CAL6022832.1"/>
    </source>
</evidence>
<evidence type="ECO:0000313" key="6">
    <source>
        <dbReference type="Proteomes" id="UP001642409"/>
    </source>
</evidence>
<dbReference type="EMBL" id="CAXDID020000095">
    <property type="protein sequence ID" value="CAL6024438.1"/>
    <property type="molecule type" value="Genomic_DNA"/>
</dbReference>
<organism evidence="1">
    <name type="scientific">Hexamita inflata</name>
    <dbReference type="NCBI Taxonomy" id="28002"/>
    <lineage>
        <taxon>Eukaryota</taxon>
        <taxon>Metamonada</taxon>
        <taxon>Diplomonadida</taxon>
        <taxon>Hexamitidae</taxon>
        <taxon>Hexamitinae</taxon>
        <taxon>Hexamita</taxon>
    </lineage>
</organism>
<evidence type="ECO:0000313" key="3">
    <source>
        <dbReference type="EMBL" id="CAL6022165.1"/>
    </source>
</evidence>
<evidence type="ECO:0000313" key="5">
    <source>
        <dbReference type="EMBL" id="CAL6024438.1"/>
    </source>
</evidence>
<dbReference type="AlphaFoldDB" id="A0AA86PIM7"/>
<reference evidence="3 6" key="2">
    <citation type="submission" date="2024-07" db="EMBL/GenBank/DDBJ databases">
        <authorList>
            <person name="Akdeniz Z."/>
        </authorList>
    </citation>
    <scope>NUCLEOTIDE SEQUENCE [LARGE SCALE GENOMIC DNA]</scope>
</reference>
<dbReference type="EMBL" id="CAXDID020000092">
    <property type="protein sequence ID" value="CAL6022832.1"/>
    <property type="molecule type" value="Genomic_DNA"/>
</dbReference>
<dbReference type="EMBL" id="CATOUU010000660">
    <property type="protein sequence ID" value="CAI9939111.1"/>
    <property type="molecule type" value="Genomic_DNA"/>
</dbReference>
<dbReference type="EMBL" id="CAXDID020000090">
    <property type="protein sequence ID" value="CAL6022165.1"/>
    <property type="molecule type" value="Genomic_DNA"/>
</dbReference>
<comment type="caution">
    <text evidence="1">The sequence shown here is derived from an EMBL/GenBank/DDBJ whole genome shotgun (WGS) entry which is preliminary data.</text>
</comment>
<proteinExistence type="predicted"/>